<dbReference type="EMBL" id="KZ613491">
    <property type="protein sequence ID" value="PMD18932.1"/>
    <property type="molecule type" value="Genomic_DNA"/>
</dbReference>
<dbReference type="AlphaFoldDB" id="A0A2J6PY29"/>
<name>A0A2J6PY29_9HELO</name>
<proteinExistence type="predicted"/>
<organism evidence="1 2">
    <name type="scientific">Hyaloscypha hepaticicola</name>
    <dbReference type="NCBI Taxonomy" id="2082293"/>
    <lineage>
        <taxon>Eukaryota</taxon>
        <taxon>Fungi</taxon>
        <taxon>Dikarya</taxon>
        <taxon>Ascomycota</taxon>
        <taxon>Pezizomycotina</taxon>
        <taxon>Leotiomycetes</taxon>
        <taxon>Helotiales</taxon>
        <taxon>Hyaloscyphaceae</taxon>
        <taxon>Hyaloscypha</taxon>
    </lineage>
</organism>
<dbReference type="Proteomes" id="UP000235672">
    <property type="component" value="Unassembled WGS sequence"/>
</dbReference>
<protein>
    <submittedName>
        <fullName evidence="1">Uncharacterized protein</fullName>
    </submittedName>
</protein>
<accession>A0A2J6PY29</accession>
<keyword evidence="2" id="KW-1185">Reference proteome</keyword>
<sequence>MSTILLVQVGKTRDIEDGTFLIHRGSIFGQINVFFKKLEVHCQMFTASAGLSAFFGMNSSSKKFRVQSVDSSVSSTYPSQCQGLLCRASSHQHASPTTVSRAIICQNSHPINAFDILSIILSSKWLVPTHHRTPTLSPPSFRLKKPSNPELYPPPTSISIFSAFHKRSTPPPQNFRKVVAHTSYHPSIKKSTSYKKEKNNDFVIHAKKRSQLQLPDRKI</sequence>
<evidence type="ECO:0000313" key="1">
    <source>
        <dbReference type="EMBL" id="PMD18932.1"/>
    </source>
</evidence>
<evidence type="ECO:0000313" key="2">
    <source>
        <dbReference type="Proteomes" id="UP000235672"/>
    </source>
</evidence>
<gene>
    <name evidence="1" type="ORF">NA56DRAFT_705968</name>
</gene>
<reference evidence="1 2" key="1">
    <citation type="submission" date="2016-05" db="EMBL/GenBank/DDBJ databases">
        <title>A degradative enzymes factory behind the ericoid mycorrhizal symbiosis.</title>
        <authorList>
            <consortium name="DOE Joint Genome Institute"/>
            <person name="Martino E."/>
            <person name="Morin E."/>
            <person name="Grelet G."/>
            <person name="Kuo A."/>
            <person name="Kohler A."/>
            <person name="Daghino S."/>
            <person name="Barry K."/>
            <person name="Choi C."/>
            <person name="Cichocki N."/>
            <person name="Clum A."/>
            <person name="Copeland A."/>
            <person name="Hainaut M."/>
            <person name="Haridas S."/>
            <person name="Labutti K."/>
            <person name="Lindquist E."/>
            <person name="Lipzen A."/>
            <person name="Khouja H.-R."/>
            <person name="Murat C."/>
            <person name="Ohm R."/>
            <person name="Olson A."/>
            <person name="Spatafora J."/>
            <person name="Veneault-Fourrey C."/>
            <person name="Henrissat B."/>
            <person name="Grigoriev I."/>
            <person name="Martin F."/>
            <person name="Perotto S."/>
        </authorList>
    </citation>
    <scope>NUCLEOTIDE SEQUENCE [LARGE SCALE GENOMIC DNA]</scope>
    <source>
        <strain evidence="1 2">UAMH 7357</strain>
    </source>
</reference>